<evidence type="ECO:0000313" key="3">
    <source>
        <dbReference type="WBParaSite" id="HNAJ_0000165901-mRNA-1"/>
    </source>
</evidence>
<dbReference type="WBParaSite" id="HNAJ_0000165901-mRNA-1">
    <property type="protein sequence ID" value="HNAJ_0000165901-mRNA-1"/>
    <property type="gene ID" value="HNAJ_0000165901"/>
</dbReference>
<evidence type="ECO:0000313" key="1">
    <source>
        <dbReference type="EMBL" id="VDN97517.1"/>
    </source>
</evidence>
<reference evidence="3" key="1">
    <citation type="submission" date="2017-02" db="UniProtKB">
        <authorList>
            <consortium name="WormBaseParasite"/>
        </authorList>
    </citation>
    <scope>IDENTIFICATION</scope>
</reference>
<reference evidence="1 2" key="2">
    <citation type="submission" date="2018-11" db="EMBL/GenBank/DDBJ databases">
        <authorList>
            <consortium name="Pathogen Informatics"/>
        </authorList>
    </citation>
    <scope>NUCLEOTIDE SEQUENCE [LARGE SCALE GENOMIC DNA]</scope>
</reference>
<keyword evidence="2" id="KW-1185">Reference proteome</keyword>
<dbReference type="EMBL" id="UZAE01000675">
    <property type="protein sequence ID" value="VDN97517.1"/>
    <property type="molecule type" value="Genomic_DNA"/>
</dbReference>
<dbReference type="AlphaFoldDB" id="A0A0R3T3R0"/>
<gene>
    <name evidence="1" type="ORF">HNAJ_LOCUS1658</name>
</gene>
<name>A0A0R3T3R0_RODNA</name>
<organism evidence="3">
    <name type="scientific">Rodentolepis nana</name>
    <name type="common">Dwarf tapeworm</name>
    <name type="synonym">Hymenolepis nana</name>
    <dbReference type="NCBI Taxonomy" id="102285"/>
    <lineage>
        <taxon>Eukaryota</taxon>
        <taxon>Metazoa</taxon>
        <taxon>Spiralia</taxon>
        <taxon>Lophotrochozoa</taxon>
        <taxon>Platyhelminthes</taxon>
        <taxon>Cestoda</taxon>
        <taxon>Eucestoda</taxon>
        <taxon>Cyclophyllidea</taxon>
        <taxon>Hymenolepididae</taxon>
        <taxon>Rodentolepis</taxon>
    </lineage>
</organism>
<dbReference type="OrthoDB" id="6269733at2759"/>
<sequence>MNPIRRIKMRVKEYLDDRERFYDEDPLGKKIAAYYAKWREIFSEVRGRLRSRLRQYLDNLEKEFPNA</sequence>
<dbReference type="InterPro" id="IPR008860">
    <property type="entry name" value="Taeniidae_ag"/>
</dbReference>
<proteinExistence type="predicted"/>
<dbReference type="Pfam" id="PF05596">
    <property type="entry name" value="Taeniidae_ag"/>
    <property type="match status" value="1"/>
</dbReference>
<evidence type="ECO:0000313" key="2">
    <source>
        <dbReference type="Proteomes" id="UP000278807"/>
    </source>
</evidence>
<protein>
    <submittedName>
        <fullName evidence="3">PaREP6</fullName>
    </submittedName>
</protein>
<accession>A0A0R3T3R0</accession>
<dbReference type="Proteomes" id="UP000278807">
    <property type="component" value="Unassembled WGS sequence"/>
</dbReference>